<name>A0A8H4VU36_9AGAR</name>
<dbReference type="Proteomes" id="UP000521872">
    <property type="component" value="Unassembled WGS sequence"/>
</dbReference>
<dbReference type="AlphaFoldDB" id="A0A8H4VU36"/>
<evidence type="ECO:0000313" key="1">
    <source>
        <dbReference type="EMBL" id="KAF4620355.1"/>
    </source>
</evidence>
<organism evidence="1 2">
    <name type="scientific">Agrocybe pediades</name>
    <dbReference type="NCBI Taxonomy" id="84607"/>
    <lineage>
        <taxon>Eukaryota</taxon>
        <taxon>Fungi</taxon>
        <taxon>Dikarya</taxon>
        <taxon>Basidiomycota</taxon>
        <taxon>Agaricomycotina</taxon>
        <taxon>Agaricomycetes</taxon>
        <taxon>Agaricomycetidae</taxon>
        <taxon>Agaricales</taxon>
        <taxon>Agaricineae</taxon>
        <taxon>Strophariaceae</taxon>
        <taxon>Agrocybe</taxon>
    </lineage>
</organism>
<gene>
    <name evidence="1" type="ORF">D9613_000113</name>
</gene>
<dbReference type="EMBL" id="JAACJL010000015">
    <property type="protein sequence ID" value="KAF4620355.1"/>
    <property type="molecule type" value="Genomic_DNA"/>
</dbReference>
<reference evidence="1 2" key="1">
    <citation type="submission" date="2019-12" db="EMBL/GenBank/DDBJ databases">
        <authorList>
            <person name="Floudas D."/>
            <person name="Bentzer J."/>
            <person name="Ahren D."/>
            <person name="Johansson T."/>
            <person name="Persson P."/>
            <person name="Tunlid A."/>
        </authorList>
    </citation>
    <scope>NUCLEOTIDE SEQUENCE [LARGE SCALE GENOMIC DNA]</scope>
    <source>
        <strain evidence="1 2">CBS 102.39</strain>
    </source>
</reference>
<accession>A0A8H4VU36</accession>
<comment type="caution">
    <text evidence="1">The sequence shown here is derived from an EMBL/GenBank/DDBJ whole genome shotgun (WGS) entry which is preliminary data.</text>
</comment>
<sequence>MASSPSVCPCTVSENETTEWSVVLPYEVERMIFELAATKWPGSAVTLSTVSRYVQGWVEGILYHTVVLDCFASYSKTRLFQRTLRSRPKSFFKHHVKRLYMDVTFKESQELLECCTGVTHLVLPWADHFMIEGSMADLPFPPKLDRLSIRLESLDVSRTRAKRSFSPGLFANLTHLEFITPLCEFVEIDWYSLCPLPTLTHFAVGILWGSRDSHFLPPLEYLINELDLTVMVIISFDLEFLKLLEESILMDDHRVVVKSDLNSTDKVPPGRYWNQLKHGCPEFWDSAEEMMKQQRRKGKQRWSEMDLQSVPVCV</sequence>
<evidence type="ECO:0000313" key="2">
    <source>
        <dbReference type="Proteomes" id="UP000521872"/>
    </source>
</evidence>
<protein>
    <submittedName>
        <fullName evidence="1">Uncharacterized protein</fullName>
    </submittedName>
</protein>
<keyword evidence="2" id="KW-1185">Reference proteome</keyword>
<proteinExistence type="predicted"/>